<keyword evidence="1" id="KW-0472">Membrane</keyword>
<keyword evidence="1" id="KW-1003">Cell membrane</keyword>
<proteinExistence type="inferred from homology"/>
<sequence length="69" mass="7988">MKCVFILLIRFYRNFLSPLKPPSCRYIPTCSEYALLAVERYGAWKGGWLAVKRILRCHPFHAGGYDPVP</sequence>
<evidence type="ECO:0000256" key="1">
    <source>
        <dbReference type="HAMAP-Rule" id="MF_00386"/>
    </source>
</evidence>
<comment type="function">
    <text evidence="1">Could be involved in insertion of integral membrane proteins into the membrane.</text>
</comment>
<dbReference type="NCBIfam" id="TIGR00278">
    <property type="entry name" value="membrane protein insertion efficiency factor YidD"/>
    <property type="match status" value="1"/>
</dbReference>
<dbReference type="InterPro" id="IPR002696">
    <property type="entry name" value="Membr_insert_effic_factor_YidD"/>
</dbReference>
<gene>
    <name evidence="2" type="primary">yidD</name>
    <name evidence="2" type="ORF">QCO44_10900</name>
</gene>
<keyword evidence="3" id="KW-1185">Reference proteome</keyword>
<dbReference type="RefSeq" id="WP_368847840.1">
    <property type="nucleotide sequence ID" value="NZ_CP194411.1"/>
</dbReference>
<accession>A0ABV3X7P1</accession>
<protein>
    <recommendedName>
        <fullName evidence="1">Putative membrane protein insertion efficiency factor</fullName>
    </recommendedName>
</protein>
<dbReference type="SMART" id="SM01234">
    <property type="entry name" value="Haemolytic"/>
    <property type="match status" value="1"/>
</dbReference>
<dbReference type="Proteomes" id="UP001559623">
    <property type="component" value="Unassembled WGS sequence"/>
</dbReference>
<dbReference type="Pfam" id="PF01809">
    <property type="entry name" value="YidD"/>
    <property type="match status" value="1"/>
</dbReference>
<dbReference type="PANTHER" id="PTHR33383:SF1">
    <property type="entry name" value="MEMBRANE PROTEIN INSERTION EFFICIENCY FACTOR-RELATED"/>
    <property type="match status" value="1"/>
</dbReference>
<reference evidence="2 3" key="1">
    <citation type="submission" date="2023-04" db="EMBL/GenBank/DDBJ databases">
        <title>Genome Sequence of Selenomonas sputigena ATCC 33150.</title>
        <authorList>
            <person name="Miller D.P."/>
            <person name="Anvari S."/>
            <person name="Polson S.W."/>
            <person name="Macdonald M."/>
            <person name="Mcdowell J.V."/>
        </authorList>
    </citation>
    <scope>NUCLEOTIDE SEQUENCE [LARGE SCALE GENOMIC DNA]</scope>
    <source>
        <strain evidence="2 3">ATCC 33150</strain>
    </source>
</reference>
<dbReference type="EMBL" id="JARVLH010000008">
    <property type="protein sequence ID" value="MEX5286118.1"/>
    <property type="molecule type" value="Genomic_DNA"/>
</dbReference>
<comment type="caution">
    <text evidence="2">The sequence shown here is derived from an EMBL/GenBank/DDBJ whole genome shotgun (WGS) entry which is preliminary data.</text>
</comment>
<comment type="subcellular location">
    <subcellularLocation>
        <location evidence="1">Cell membrane</location>
        <topology evidence="1">Peripheral membrane protein</topology>
        <orientation evidence="1">Cytoplasmic side</orientation>
    </subcellularLocation>
</comment>
<evidence type="ECO:0000313" key="3">
    <source>
        <dbReference type="Proteomes" id="UP001559623"/>
    </source>
</evidence>
<organism evidence="2 3">
    <name type="scientific">Selenomonas sputigena</name>
    <dbReference type="NCBI Taxonomy" id="69823"/>
    <lineage>
        <taxon>Bacteria</taxon>
        <taxon>Bacillati</taxon>
        <taxon>Bacillota</taxon>
        <taxon>Negativicutes</taxon>
        <taxon>Selenomonadales</taxon>
        <taxon>Selenomonadaceae</taxon>
        <taxon>Selenomonas</taxon>
    </lineage>
</organism>
<name>A0ABV3X7P1_9FIRM</name>
<evidence type="ECO:0000313" key="2">
    <source>
        <dbReference type="EMBL" id="MEX5286118.1"/>
    </source>
</evidence>
<dbReference type="PANTHER" id="PTHR33383">
    <property type="entry name" value="MEMBRANE PROTEIN INSERTION EFFICIENCY FACTOR-RELATED"/>
    <property type="match status" value="1"/>
</dbReference>
<dbReference type="HAMAP" id="MF_00386">
    <property type="entry name" value="UPF0161_YidD"/>
    <property type="match status" value="1"/>
</dbReference>
<comment type="similarity">
    <text evidence="1">Belongs to the UPF0161 family.</text>
</comment>